<dbReference type="InterPro" id="IPR012878">
    <property type="entry name" value="Beta-AFase-like_GH127_cat"/>
</dbReference>
<reference evidence="2" key="1">
    <citation type="journal article" date="2021" name="PeerJ">
        <title>Extensive microbial diversity within the chicken gut microbiome revealed by metagenomics and culture.</title>
        <authorList>
            <person name="Gilroy R."/>
            <person name="Ravi A."/>
            <person name="Getino M."/>
            <person name="Pursley I."/>
            <person name="Horton D.L."/>
            <person name="Alikhan N.F."/>
            <person name="Baker D."/>
            <person name="Gharbi K."/>
            <person name="Hall N."/>
            <person name="Watson M."/>
            <person name="Adriaenssens E.M."/>
            <person name="Foster-Nyarko E."/>
            <person name="Jarju S."/>
            <person name="Secka A."/>
            <person name="Antonio M."/>
            <person name="Oren A."/>
            <person name="Chaudhuri R.R."/>
            <person name="La Ragione R."/>
            <person name="Hildebrand F."/>
            <person name="Pallen M.J."/>
        </authorList>
    </citation>
    <scope>NUCLEOTIDE SEQUENCE</scope>
    <source>
        <strain evidence="2">CHK33-5263</strain>
    </source>
</reference>
<dbReference type="Proteomes" id="UP000824044">
    <property type="component" value="Unassembled WGS sequence"/>
</dbReference>
<keyword evidence="2" id="KW-0378">Hydrolase</keyword>
<dbReference type="PANTHER" id="PTHR31151:SF0">
    <property type="entry name" value="PROLINE-TRNA LIGASE (DUF1680)"/>
    <property type="match status" value="1"/>
</dbReference>
<accession>A0A9D2DXW5</accession>
<feature type="domain" description="Non-reducing end beta-L-arabinofuranosidase-like GH127 catalytic" evidence="1">
    <location>
        <begin position="17"/>
        <end position="79"/>
    </location>
</feature>
<dbReference type="AlphaFoldDB" id="A0A9D2DXW5"/>
<protein>
    <submittedName>
        <fullName evidence="2">Glycoside hydrolase family 127 protein</fullName>
    </submittedName>
</protein>
<dbReference type="GO" id="GO:0016787">
    <property type="term" value="F:hydrolase activity"/>
    <property type="evidence" value="ECO:0007669"/>
    <property type="project" value="UniProtKB-KW"/>
</dbReference>
<comment type="caution">
    <text evidence="2">The sequence shown here is derived from an EMBL/GenBank/DDBJ whole genome shotgun (WGS) entry which is preliminary data.</text>
</comment>
<organism evidence="2 3">
    <name type="scientific">Candidatus Gallimonas intestinigallinarum</name>
    <dbReference type="NCBI Taxonomy" id="2838604"/>
    <lineage>
        <taxon>Bacteria</taxon>
        <taxon>Bacillati</taxon>
        <taxon>Bacillota</taxon>
        <taxon>Clostridia</taxon>
        <taxon>Candidatus Gallimonas</taxon>
    </lineage>
</organism>
<evidence type="ECO:0000313" key="2">
    <source>
        <dbReference type="EMBL" id="HIZ24994.1"/>
    </source>
</evidence>
<dbReference type="PANTHER" id="PTHR31151">
    <property type="entry name" value="PROLINE-TRNA LIGASE (DUF1680)"/>
    <property type="match status" value="1"/>
</dbReference>
<gene>
    <name evidence="2" type="ORF">H9812_05950</name>
</gene>
<evidence type="ECO:0000259" key="1">
    <source>
        <dbReference type="Pfam" id="PF07944"/>
    </source>
</evidence>
<evidence type="ECO:0000313" key="3">
    <source>
        <dbReference type="Proteomes" id="UP000824044"/>
    </source>
</evidence>
<sequence length="80" mass="8865">MTTKLRALPLGSIVMRDQYLENALDKEIDYLLSLDVGRFLAGFYENAGISTPYVRYGGWENKLIAGHCPGHYLSALAQAS</sequence>
<feature type="non-terminal residue" evidence="2">
    <location>
        <position position="80"/>
    </location>
</feature>
<reference evidence="2" key="2">
    <citation type="submission" date="2021-04" db="EMBL/GenBank/DDBJ databases">
        <authorList>
            <person name="Gilroy R."/>
        </authorList>
    </citation>
    <scope>NUCLEOTIDE SEQUENCE</scope>
    <source>
        <strain evidence="2">CHK33-5263</strain>
    </source>
</reference>
<proteinExistence type="predicted"/>
<dbReference type="EMBL" id="DXBS01000113">
    <property type="protein sequence ID" value="HIZ24994.1"/>
    <property type="molecule type" value="Genomic_DNA"/>
</dbReference>
<dbReference type="Pfam" id="PF07944">
    <property type="entry name" value="Beta-AFase-like_GH127_cat"/>
    <property type="match status" value="1"/>
</dbReference>
<name>A0A9D2DXW5_9FIRM</name>